<keyword evidence="2" id="KW-1185">Reference proteome</keyword>
<reference evidence="1" key="1">
    <citation type="journal article" date="2023" name="bioRxiv">
        <title>Improved chromosome-level genome assembly for marigold (Tagetes erecta).</title>
        <authorList>
            <person name="Jiang F."/>
            <person name="Yuan L."/>
            <person name="Wang S."/>
            <person name="Wang H."/>
            <person name="Xu D."/>
            <person name="Wang A."/>
            <person name="Fan W."/>
        </authorList>
    </citation>
    <scope>NUCLEOTIDE SEQUENCE</scope>
    <source>
        <strain evidence="1">WSJ</strain>
        <tissue evidence="1">Leaf</tissue>
    </source>
</reference>
<dbReference type="EMBL" id="JAUHHV010000012">
    <property type="protein sequence ID" value="KAK1406137.1"/>
    <property type="molecule type" value="Genomic_DNA"/>
</dbReference>
<comment type="caution">
    <text evidence="1">The sequence shown here is derived from an EMBL/GenBank/DDBJ whole genome shotgun (WGS) entry which is preliminary data.</text>
</comment>
<accession>A0AAD8JP95</accession>
<proteinExistence type="predicted"/>
<sequence length="103" mass="11235">MAMGFDNLAHVKTKLVADAMMLLYGEFGLAGLAEEEGILTPPSGCFANFRIETMKDEKDNQVTYGLVLKSSKPSGLSSHYGRHNSMLPMMMEGTTRNNQGCSL</sequence>
<gene>
    <name evidence="1" type="ORF">QVD17_41424</name>
</gene>
<name>A0AAD8JP95_TARER</name>
<evidence type="ECO:0000313" key="2">
    <source>
        <dbReference type="Proteomes" id="UP001229421"/>
    </source>
</evidence>
<dbReference type="AlphaFoldDB" id="A0AAD8JP95"/>
<protein>
    <submittedName>
        <fullName evidence="1">Uncharacterized protein</fullName>
    </submittedName>
</protein>
<dbReference type="Proteomes" id="UP001229421">
    <property type="component" value="Unassembled WGS sequence"/>
</dbReference>
<evidence type="ECO:0000313" key="1">
    <source>
        <dbReference type="EMBL" id="KAK1406137.1"/>
    </source>
</evidence>
<organism evidence="1 2">
    <name type="scientific">Tagetes erecta</name>
    <name type="common">African marigold</name>
    <dbReference type="NCBI Taxonomy" id="13708"/>
    <lineage>
        <taxon>Eukaryota</taxon>
        <taxon>Viridiplantae</taxon>
        <taxon>Streptophyta</taxon>
        <taxon>Embryophyta</taxon>
        <taxon>Tracheophyta</taxon>
        <taxon>Spermatophyta</taxon>
        <taxon>Magnoliopsida</taxon>
        <taxon>eudicotyledons</taxon>
        <taxon>Gunneridae</taxon>
        <taxon>Pentapetalae</taxon>
        <taxon>asterids</taxon>
        <taxon>campanulids</taxon>
        <taxon>Asterales</taxon>
        <taxon>Asteraceae</taxon>
        <taxon>Asteroideae</taxon>
        <taxon>Heliantheae alliance</taxon>
        <taxon>Tageteae</taxon>
        <taxon>Tagetes</taxon>
    </lineage>
</organism>